<accession>A0A9X2P4X4</accession>
<dbReference type="AlphaFoldDB" id="A0A9X2P4X4"/>
<name>A0A9X2P4X4_9BACT</name>
<protein>
    <submittedName>
        <fullName evidence="2">Uncharacterized protein</fullName>
    </submittedName>
</protein>
<proteinExistence type="predicted"/>
<keyword evidence="3" id="KW-1185">Reference proteome</keyword>
<sequence>MLKIHPLYFLSLIAFLFSCADTEKPNEDFGLDYQPLEVDLFWEYEVSETIVFGENDEESSDYFLRDKVDYTFLNAENELVYVVVREKSLDRSNWSVIGSYSLHYRNLALVRTFENKKTVNLVFPPKLQKTWDAQVFNSEDPDEYEISFVGKIDVGQQSFSKSLKVLQEEDDDEITFRDNRYEVFAKGIGLVEQYYEVLTYCSRNDCLGQMLVDSGRRTHLKIIGYGKL</sequence>
<feature type="chain" id="PRO_5040810051" evidence="1">
    <location>
        <begin position="21"/>
        <end position="228"/>
    </location>
</feature>
<dbReference type="RefSeq" id="WP_258422772.1">
    <property type="nucleotide sequence ID" value="NZ_JANSUY010000003.1"/>
</dbReference>
<feature type="signal peptide" evidence="1">
    <location>
        <begin position="1"/>
        <end position="20"/>
    </location>
</feature>
<comment type="caution">
    <text evidence="2">The sequence shown here is derived from an EMBL/GenBank/DDBJ whole genome shotgun (WGS) entry which is preliminary data.</text>
</comment>
<reference evidence="2" key="1">
    <citation type="submission" date="2022-08" db="EMBL/GenBank/DDBJ databases">
        <authorList>
            <person name="Zhang D."/>
        </authorList>
    </citation>
    <scope>NUCLEOTIDE SEQUENCE</scope>
    <source>
        <strain evidence="2">XJ19-11</strain>
    </source>
</reference>
<dbReference type="EMBL" id="JANSUY010000003">
    <property type="protein sequence ID" value="MCR9014896.1"/>
    <property type="molecule type" value="Genomic_DNA"/>
</dbReference>
<evidence type="ECO:0000313" key="2">
    <source>
        <dbReference type="EMBL" id="MCR9014896.1"/>
    </source>
</evidence>
<gene>
    <name evidence="2" type="ORF">NU887_07580</name>
</gene>
<evidence type="ECO:0000313" key="3">
    <source>
        <dbReference type="Proteomes" id="UP001142175"/>
    </source>
</evidence>
<organism evidence="2 3">
    <name type="scientific">Aquiflexum gelatinilyticum</name>
    <dbReference type="NCBI Taxonomy" id="2961943"/>
    <lineage>
        <taxon>Bacteria</taxon>
        <taxon>Pseudomonadati</taxon>
        <taxon>Bacteroidota</taxon>
        <taxon>Cytophagia</taxon>
        <taxon>Cytophagales</taxon>
        <taxon>Cyclobacteriaceae</taxon>
        <taxon>Aquiflexum</taxon>
    </lineage>
</organism>
<keyword evidence="1" id="KW-0732">Signal</keyword>
<dbReference type="Proteomes" id="UP001142175">
    <property type="component" value="Unassembled WGS sequence"/>
</dbReference>
<evidence type="ECO:0000256" key="1">
    <source>
        <dbReference type="SAM" id="SignalP"/>
    </source>
</evidence>
<dbReference type="PROSITE" id="PS51257">
    <property type="entry name" value="PROKAR_LIPOPROTEIN"/>
    <property type="match status" value="1"/>
</dbReference>